<dbReference type="SMART" id="SM00478">
    <property type="entry name" value="ENDO3c"/>
    <property type="match status" value="1"/>
</dbReference>
<name>A0A3L9Y4I1_9RHOB</name>
<dbReference type="EMBL" id="RCNT01000001">
    <property type="protein sequence ID" value="RMA43669.1"/>
    <property type="molecule type" value="Genomic_DNA"/>
</dbReference>
<feature type="domain" description="HhH-GPD" evidence="5">
    <location>
        <begin position="45"/>
        <end position="207"/>
    </location>
</feature>
<dbReference type="InterPro" id="IPR003265">
    <property type="entry name" value="HhH-GPD_domain"/>
</dbReference>
<dbReference type="GO" id="GO:0006284">
    <property type="term" value="P:base-excision repair"/>
    <property type="evidence" value="ECO:0007669"/>
    <property type="project" value="InterPro"/>
</dbReference>
<keyword evidence="6" id="KW-0378">Hydrolase</keyword>
<dbReference type="GO" id="GO:0046872">
    <property type="term" value="F:metal ion binding"/>
    <property type="evidence" value="ECO:0007669"/>
    <property type="project" value="UniProtKB-KW"/>
</dbReference>
<keyword evidence="1" id="KW-0004">4Fe-4S</keyword>
<dbReference type="GO" id="GO:0051539">
    <property type="term" value="F:4 iron, 4 sulfur cluster binding"/>
    <property type="evidence" value="ECO:0007669"/>
    <property type="project" value="UniProtKB-KW"/>
</dbReference>
<reference evidence="6 7" key="1">
    <citation type="submission" date="2018-10" db="EMBL/GenBank/DDBJ databases">
        <authorList>
            <person name="Jung H.S."/>
            <person name="Jeon C.O."/>
        </authorList>
    </citation>
    <scope>NUCLEOTIDE SEQUENCE [LARGE SCALE GENOMIC DNA]</scope>
    <source>
        <strain evidence="6 7">MA-7-27</strain>
    </source>
</reference>
<keyword evidence="2" id="KW-0479">Metal-binding</keyword>
<evidence type="ECO:0000256" key="4">
    <source>
        <dbReference type="ARBA" id="ARBA00023014"/>
    </source>
</evidence>
<dbReference type="GO" id="GO:0004519">
    <property type="term" value="F:endonuclease activity"/>
    <property type="evidence" value="ECO:0007669"/>
    <property type="project" value="UniProtKB-KW"/>
</dbReference>
<keyword evidence="7" id="KW-1185">Reference proteome</keyword>
<proteinExistence type="predicted"/>
<dbReference type="AlphaFoldDB" id="A0A3L9Y4I1"/>
<evidence type="ECO:0000256" key="2">
    <source>
        <dbReference type="ARBA" id="ARBA00022723"/>
    </source>
</evidence>
<dbReference type="InterPro" id="IPR023170">
    <property type="entry name" value="HhH_base_excis_C"/>
</dbReference>
<keyword evidence="3" id="KW-0408">Iron</keyword>
<sequence length="231" mass="25800">MQLLLNLDDRMRELADIHQRLEQHFGRQGPYRELDPISQLVMGLIGGKTRGDVSLSAFEALVARFGHWEAVRDAHVAEIYEVIRGVTFAELKAPRLKASLLAVTRTYGALTLSPLEDMAVEDALAWLERLPGVGRKVAAATLNLSTLRKAALVIDSHHLRVLQRLGYVGSRTGIAQAYDLVMPLMPQGWTAMDFDYHHQFMKVLGQDICRNGSPICERCPLRDICATGLRD</sequence>
<evidence type="ECO:0000256" key="1">
    <source>
        <dbReference type="ARBA" id="ARBA00022485"/>
    </source>
</evidence>
<dbReference type="SUPFAM" id="SSF48150">
    <property type="entry name" value="DNA-glycosylase"/>
    <property type="match status" value="1"/>
</dbReference>
<keyword evidence="6" id="KW-0255">Endonuclease</keyword>
<protein>
    <submittedName>
        <fullName evidence="6">Endonuclease III</fullName>
    </submittedName>
</protein>
<dbReference type="InterPro" id="IPR011257">
    <property type="entry name" value="DNA_glycosylase"/>
</dbReference>
<organism evidence="6 7">
    <name type="scientific">Rhodophyticola porphyridii</name>
    <dbReference type="NCBI Taxonomy" id="1852017"/>
    <lineage>
        <taxon>Bacteria</taxon>
        <taxon>Pseudomonadati</taxon>
        <taxon>Pseudomonadota</taxon>
        <taxon>Alphaproteobacteria</taxon>
        <taxon>Rhodobacterales</taxon>
        <taxon>Roseobacteraceae</taxon>
        <taxon>Rhodophyticola</taxon>
    </lineage>
</organism>
<keyword evidence="4" id="KW-0411">Iron-sulfur</keyword>
<dbReference type="CDD" id="cd00056">
    <property type="entry name" value="ENDO3c"/>
    <property type="match status" value="1"/>
</dbReference>
<dbReference type="PIRSF" id="PIRSF001435">
    <property type="entry name" value="Nth"/>
    <property type="match status" value="1"/>
</dbReference>
<gene>
    <name evidence="6" type="ORF">D9R08_01695</name>
</gene>
<dbReference type="Gene3D" id="1.10.340.30">
    <property type="entry name" value="Hypothetical protein, domain 2"/>
    <property type="match status" value="1"/>
</dbReference>
<keyword evidence="6" id="KW-0540">Nuclease</keyword>
<evidence type="ECO:0000256" key="3">
    <source>
        <dbReference type="ARBA" id="ARBA00023004"/>
    </source>
</evidence>
<dbReference type="Proteomes" id="UP000281343">
    <property type="component" value="Unassembled WGS sequence"/>
</dbReference>
<dbReference type="PANTHER" id="PTHR10359">
    <property type="entry name" value="A/G-SPECIFIC ADENINE GLYCOSYLASE/ENDONUCLEASE III"/>
    <property type="match status" value="1"/>
</dbReference>
<evidence type="ECO:0000313" key="7">
    <source>
        <dbReference type="Proteomes" id="UP000281343"/>
    </source>
</evidence>
<comment type="caution">
    <text evidence="6">The sequence shown here is derived from an EMBL/GenBank/DDBJ whole genome shotgun (WGS) entry which is preliminary data.</text>
</comment>
<evidence type="ECO:0000259" key="5">
    <source>
        <dbReference type="SMART" id="SM00478"/>
    </source>
</evidence>
<evidence type="ECO:0000313" key="6">
    <source>
        <dbReference type="EMBL" id="RMA43669.1"/>
    </source>
</evidence>
<accession>A0A3L9Y4I1</accession>
<dbReference type="Gene3D" id="1.10.1670.10">
    <property type="entry name" value="Helix-hairpin-Helix base-excision DNA repair enzymes (C-terminal)"/>
    <property type="match status" value="1"/>
</dbReference>